<gene>
    <name evidence="1" type="primary">ORF64739</name>
</gene>
<accession>A0A0B6ZJV4</accession>
<proteinExistence type="predicted"/>
<dbReference type="AlphaFoldDB" id="A0A0B6ZJV4"/>
<organism evidence="1">
    <name type="scientific">Arion vulgaris</name>
    <dbReference type="NCBI Taxonomy" id="1028688"/>
    <lineage>
        <taxon>Eukaryota</taxon>
        <taxon>Metazoa</taxon>
        <taxon>Spiralia</taxon>
        <taxon>Lophotrochozoa</taxon>
        <taxon>Mollusca</taxon>
        <taxon>Gastropoda</taxon>
        <taxon>Heterobranchia</taxon>
        <taxon>Euthyneura</taxon>
        <taxon>Panpulmonata</taxon>
        <taxon>Eupulmonata</taxon>
        <taxon>Stylommatophora</taxon>
        <taxon>Helicina</taxon>
        <taxon>Arionoidea</taxon>
        <taxon>Arionidae</taxon>
        <taxon>Arion</taxon>
    </lineage>
</organism>
<reference evidence="1" key="1">
    <citation type="submission" date="2014-12" db="EMBL/GenBank/DDBJ databases">
        <title>Insight into the proteome of Arion vulgaris.</title>
        <authorList>
            <person name="Aradska J."/>
            <person name="Bulat T."/>
            <person name="Smidak R."/>
            <person name="Sarate P."/>
            <person name="Gangsoo J."/>
            <person name="Sialana F."/>
            <person name="Bilban M."/>
            <person name="Lubec G."/>
        </authorList>
    </citation>
    <scope>NUCLEOTIDE SEQUENCE</scope>
    <source>
        <tissue evidence="1">Skin</tissue>
    </source>
</reference>
<name>A0A0B6ZJV4_9EUPU</name>
<protein>
    <submittedName>
        <fullName evidence="1">Uncharacterized protein</fullName>
    </submittedName>
</protein>
<sequence length="118" mass="13971">MEQFMYLGSIITLKGGTHEDIIKACFGKARAAFERNESNWKSCIYSNKTNLRLYILIVNGLKIEVTGKEHHCRHMGKLNIELVQLDARCWRYCERDRSTYWHVWSPMKIFQTEPETDK</sequence>
<evidence type="ECO:0000313" key="1">
    <source>
        <dbReference type="EMBL" id="CEK68005.1"/>
    </source>
</evidence>
<dbReference type="EMBL" id="HACG01021140">
    <property type="protein sequence ID" value="CEK68005.1"/>
    <property type="molecule type" value="Transcribed_RNA"/>
</dbReference>